<dbReference type="AlphaFoldDB" id="A0A3S3RAG9"/>
<sequence>MRPPSLYRWCHRRGCIVGRGAGCPAVPENGSWNLGPV</sequence>
<name>A0A3S3RAG9_9BACT</name>
<keyword evidence="2" id="KW-1185">Reference proteome</keyword>
<evidence type="ECO:0000313" key="1">
    <source>
        <dbReference type="EMBL" id="RWX48064.1"/>
    </source>
</evidence>
<accession>A0A3S3RAG9</accession>
<organism evidence="1 2">
    <name type="scientific">Candidatus Electrothrix aarhusensis</name>
    <dbReference type="NCBI Taxonomy" id="1859131"/>
    <lineage>
        <taxon>Bacteria</taxon>
        <taxon>Pseudomonadati</taxon>
        <taxon>Thermodesulfobacteriota</taxon>
        <taxon>Desulfobulbia</taxon>
        <taxon>Desulfobulbales</taxon>
        <taxon>Desulfobulbaceae</taxon>
        <taxon>Candidatus Electrothrix</taxon>
    </lineage>
</organism>
<comment type="caution">
    <text evidence="1">The sequence shown here is derived from an EMBL/GenBank/DDBJ whole genome shotgun (WGS) entry which is preliminary data.</text>
</comment>
<evidence type="ECO:0000313" key="2">
    <source>
        <dbReference type="Proteomes" id="UP000287853"/>
    </source>
</evidence>
<dbReference type="Proteomes" id="UP000287853">
    <property type="component" value="Unassembled WGS sequence"/>
</dbReference>
<dbReference type="EMBL" id="MTKO01000008">
    <property type="protein sequence ID" value="RWX48064.1"/>
    <property type="molecule type" value="Genomic_DNA"/>
</dbReference>
<reference evidence="1 2" key="1">
    <citation type="submission" date="2017-01" db="EMBL/GenBank/DDBJ databases">
        <title>The cable genome- insights into the physiology and evolution of filamentous bacteria capable of sulfide oxidation via long distance electron transfer.</title>
        <authorList>
            <person name="Schreiber L."/>
            <person name="Bjerg J.T."/>
            <person name="Boggild A."/>
            <person name="Van De Vossenberg J."/>
            <person name="Meysman F."/>
            <person name="Nielsen L.P."/>
            <person name="Schramm A."/>
            <person name="Kjeldsen K.U."/>
        </authorList>
    </citation>
    <scope>NUCLEOTIDE SEQUENCE [LARGE SCALE GENOMIC DNA]</scope>
    <source>
        <strain evidence="1">MCF</strain>
    </source>
</reference>
<protein>
    <submittedName>
        <fullName evidence="1">Uncharacterized protein</fullName>
    </submittedName>
</protein>
<gene>
    <name evidence="1" type="ORF">H206_05357</name>
</gene>
<proteinExistence type="predicted"/>